<proteinExistence type="inferred from homology"/>
<dbReference type="InterPro" id="IPR013901">
    <property type="entry name" value="Anthrone_oxy"/>
</dbReference>
<evidence type="ECO:0000256" key="5">
    <source>
        <dbReference type="ARBA" id="ARBA00034313"/>
    </source>
</evidence>
<keyword evidence="3 6" id="KW-1133">Transmembrane helix</keyword>
<reference evidence="7 8" key="1">
    <citation type="journal article" date="2018" name="BMC Genomics">
        <title>Comparative genome analyses reveal sequence features reflecting distinct modes of host-adaptation between dicot and monocot powdery mildew.</title>
        <authorList>
            <person name="Wu Y."/>
            <person name="Ma X."/>
            <person name="Pan Z."/>
            <person name="Kale S.D."/>
            <person name="Song Y."/>
            <person name="King H."/>
            <person name="Zhang Q."/>
            <person name="Presley C."/>
            <person name="Deng X."/>
            <person name="Wei C.I."/>
            <person name="Xiao S."/>
        </authorList>
    </citation>
    <scope>NUCLEOTIDE SEQUENCE [LARGE SCALE GENOMIC DNA]</scope>
    <source>
        <strain evidence="7">UMSG2</strain>
    </source>
</reference>
<evidence type="ECO:0000256" key="4">
    <source>
        <dbReference type="ARBA" id="ARBA00023136"/>
    </source>
</evidence>
<evidence type="ECO:0000256" key="6">
    <source>
        <dbReference type="SAM" id="Phobius"/>
    </source>
</evidence>
<sequence>MSDLPISVRVAQAVGIFGALFSAGSMICTSRLVIPAIRQSPTPLLLSQWKNIYTIGSRTAPKMALITSTAMAYVSYHFCSSSEGKLWALASVLAISIIPYTIVVVFPTNKFLEEWHKKEGLGIDRKDVDEKINEWTYKHSIRTYLTLSGGLIALFAVIRRS</sequence>
<evidence type="ECO:0000313" key="8">
    <source>
        <dbReference type="Proteomes" id="UP000286134"/>
    </source>
</evidence>
<evidence type="ECO:0000256" key="3">
    <source>
        <dbReference type="ARBA" id="ARBA00022989"/>
    </source>
</evidence>
<dbReference type="PANTHER" id="PTHR35042">
    <property type="entry name" value="ANTHRONE OXYGENASE ENCC"/>
    <property type="match status" value="1"/>
</dbReference>
<comment type="subcellular location">
    <subcellularLocation>
        <location evidence="1">Membrane</location>
        <topology evidence="1">Multi-pass membrane protein</topology>
    </subcellularLocation>
</comment>
<feature type="transmembrane region" description="Helical" evidence="6">
    <location>
        <begin position="141"/>
        <end position="158"/>
    </location>
</feature>
<dbReference type="GO" id="GO:0016020">
    <property type="term" value="C:membrane"/>
    <property type="evidence" value="ECO:0007669"/>
    <property type="project" value="UniProtKB-SubCell"/>
</dbReference>
<evidence type="ECO:0000256" key="1">
    <source>
        <dbReference type="ARBA" id="ARBA00004141"/>
    </source>
</evidence>
<keyword evidence="4 6" id="KW-0472">Membrane</keyword>
<evidence type="ECO:0000313" key="7">
    <source>
        <dbReference type="EMBL" id="RKF62993.1"/>
    </source>
</evidence>
<dbReference type="EMBL" id="MCFK01002887">
    <property type="protein sequence ID" value="RKF62993.1"/>
    <property type="molecule type" value="Genomic_DNA"/>
</dbReference>
<dbReference type="Proteomes" id="UP000286134">
    <property type="component" value="Unassembled WGS sequence"/>
</dbReference>
<comment type="similarity">
    <text evidence="5">Belongs to the anthrone oxygenase family.</text>
</comment>
<name>A0A420HZZ7_9PEZI</name>
<evidence type="ECO:0000256" key="2">
    <source>
        <dbReference type="ARBA" id="ARBA00022692"/>
    </source>
</evidence>
<accession>A0A420HZZ7</accession>
<comment type="caution">
    <text evidence="7">The sequence shown here is derived from an EMBL/GenBank/DDBJ whole genome shotgun (WGS) entry which is preliminary data.</text>
</comment>
<keyword evidence="2 6" id="KW-0812">Transmembrane</keyword>
<keyword evidence="8" id="KW-1185">Reference proteome</keyword>
<protein>
    <submittedName>
        <fullName evidence="7">Anthrone oxygenase encC</fullName>
    </submittedName>
</protein>
<organism evidence="7 8">
    <name type="scientific">Erysiphe neolycopersici</name>
    <dbReference type="NCBI Taxonomy" id="212602"/>
    <lineage>
        <taxon>Eukaryota</taxon>
        <taxon>Fungi</taxon>
        <taxon>Dikarya</taxon>
        <taxon>Ascomycota</taxon>
        <taxon>Pezizomycotina</taxon>
        <taxon>Leotiomycetes</taxon>
        <taxon>Erysiphales</taxon>
        <taxon>Erysiphaceae</taxon>
        <taxon>Erysiphe</taxon>
    </lineage>
</organism>
<dbReference type="STRING" id="212602.A0A420HZZ7"/>
<dbReference type="OrthoDB" id="5954308at2759"/>
<feature type="transmembrane region" description="Helical" evidence="6">
    <location>
        <begin position="86"/>
        <end position="106"/>
    </location>
</feature>
<gene>
    <name evidence="7" type="ORF">OnM2_028061</name>
</gene>
<dbReference type="AlphaFoldDB" id="A0A420HZZ7"/>
<dbReference type="PANTHER" id="PTHR35042:SF1">
    <property type="entry name" value="DUF1772-DOMAIN-CONTAINING PROTEIN"/>
    <property type="match status" value="1"/>
</dbReference>
<dbReference type="Pfam" id="PF08592">
    <property type="entry name" value="Anthrone_oxy"/>
    <property type="match status" value="1"/>
</dbReference>